<evidence type="ECO:0000256" key="2">
    <source>
        <dbReference type="ARBA" id="ARBA00022475"/>
    </source>
</evidence>
<dbReference type="EMBL" id="CP018632">
    <property type="protein sequence ID" value="ASJ76298.1"/>
    <property type="molecule type" value="Genomic_DNA"/>
</dbReference>
<dbReference type="PANTHER" id="PTHR30086:SF20">
    <property type="entry name" value="ARGININE EXPORTER PROTEIN ARGO-RELATED"/>
    <property type="match status" value="1"/>
</dbReference>
<feature type="transmembrane region" description="Helical" evidence="6">
    <location>
        <begin position="209"/>
        <end position="227"/>
    </location>
</feature>
<keyword evidence="3 6" id="KW-0812">Transmembrane</keyword>
<dbReference type="GO" id="GO:0015171">
    <property type="term" value="F:amino acid transmembrane transporter activity"/>
    <property type="evidence" value="ECO:0007669"/>
    <property type="project" value="TreeGrafter"/>
</dbReference>
<feature type="transmembrane region" description="Helical" evidence="6">
    <location>
        <begin position="6"/>
        <end position="27"/>
    </location>
</feature>
<comment type="subcellular location">
    <subcellularLocation>
        <location evidence="1">Cell membrane</location>
        <topology evidence="1">Multi-pass membrane protein</topology>
    </subcellularLocation>
</comment>
<organism evidence="7 8">
    <name type="scientific">Granulosicoccus antarcticus IMCC3135</name>
    <dbReference type="NCBI Taxonomy" id="1192854"/>
    <lineage>
        <taxon>Bacteria</taxon>
        <taxon>Pseudomonadati</taxon>
        <taxon>Pseudomonadota</taxon>
        <taxon>Gammaproteobacteria</taxon>
        <taxon>Chromatiales</taxon>
        <taxon>Granulosicoccaceae</taxon>
        <taxon>Granulosicoccus</taxon>
    </lineage>
</organism>
<gene>
    <name evidence="7" type="primary">rhtC</name>
    <name evidence="7" type="ORF">IMCC3135_31250</name>
</gene>
<dbReference type="OrthoDB" id="581870at2"/>
<evidence type="ECO:0000256" key="5">
    <source>
        <dbReference type="ARBA" id="ARBA00023136"/>
    </source>
</evidence>
<dbReference type="AlphaFoldDB" id="A0A2Z2P212"/>
<evidence type="ECO:0000256" key="3">
    <source>
        <dbReference type="ARBA" id="ARBA00022692"/>
    </source>
</evidence>
<dbReference type="InterPro" id="IPR001123">
    <property type="entry name" value="LeuE-type"/>
</dbReference>
<dbReference type="Pfam" id="PF01810">
    <property type="entry name" value="LysE"/>
    <property type="match status" value="1"/>
</dbReference>
<dbReference type="GO" id="GO:0005886">
    <property type="term" value="C:plasma membrane"/>
    <property type="evidence" value="ECO:0007669"/>
    <property type="project" value="UniProtKB-SubCell"/>
</dbReference>
<proteinExistence type="predicted"/>
<evidence type="ECO:0000256" key="4">
    <source>
        <dbReference type="ARBA" id="ARBA00022989"/>
    </source>
</evidence>
<dbReference type="Proteomes" id="UP000250079">
    <property type="component" value="Chromosome"/>
</dbReference>
<feature type="transmembrane region" description="Helical" evidence="6">
    <location>
        <begin position="71"/>
        <end position="88"/>
    </location>
</feature>
<evidence type="ECO:0000256" key="1">
    <source>
        <dbReference type="ARBA" id="ARBA00004651"/>
    </source>
</evidence>
<name>A0A2Z2P212_9GAMM</name>
<keyword evidence="8" id="KW-1185">Reference proteome</keyword>
<keyword evidence="2" id="KW-1003">Cell membrane</keyword>
<dbReference type="KEGG" id="gai:IMCC3135_31250"/>
<sequence>MDWQQIISFALIAIVIEVSPGPNFALITKSVARGGQAEALSNISGFAIAFLMHGTLSIFGVAALLAASPGLLMTMQIAGALYLLYLGVQSFTIKKLPLSAVEPVAKNYGLVVKNDSSKKVVKLSMSAYCKGFTNGLLTNCLNPKISLFYYAVFPQMTAHSQHVVLTSFVLIVVHILANAIWFSVVAIALDRLLETEGSDKYTQMLSRGSGVVLISFSLFFAAGVARAI</sequence>
<evidence type="ECO:0000313" key="7">
    <source>
        <dbReference type="EMBL" id="ASJ76298.1"/>
    </source>
</evidence>
<protein>
    <submittedName>
        <fullName evidence="7">Threonine efflux protein</fullName>
    </submittedName>
</protein>
<evidence type="ECO:0000256" key="6">
    <source>
        <dbReference type="SAM" id="Phobius"/>
    </source>
</evidence>
<feature type="transmembrane region" description="Helical" evidence="6">
    <location>
        <begin position="163"/>
        <end position="189"/>
    </location>
</feature>
<dbReference type="RefSeq" id="WP_088921093.1">
    <property type="nucleotide sequence ID" value="NZ_CP018632.1"/>
</dbReference>
<keyword evidence="5 6" id="KW-0472">Membrane</keyword>
<reference evidence="7 8" key="1">
    <citation type="submission" date="2016-12" db="EMBL/GenBank/DDBJ databases">
        <authorList>
            <person name="Song W.-J."/>
            <person name="Kurnit D.M."/>
        </authorList>
    </citation>
    <scope>NUCLEOTIDE SEQUENCE [LARGE SCALE GENOMIC DNA]</scope>
    <source>
        <strain evidence="7 8">IMCC3135</strain>
    </source>
</reference>
<feature type="transmembrane region" description="Helical" evidence="6">
    <location>
        <begin position="39"/>
        <end position="65"/>
    </location>
</feature>
<accession>A0A2Z2P212</accession>
<keyword evidence="4 6" id="KW-1133">Transmembrane helix</keyword>
<dbReference type="PANTHER" id="PTHR30086">
    <property type="entry name" value="ARGININE EXPORTER PROTEIN ARGO"/>
    <property type="match status" value="1"/>
</dbReference>
<evidence type="ECO:0000313" key="8">
    <source>
        <dbReference type="Proteomes" id="UP000250079"/>
    </source>
</evidence>